<organism evidence="2">
    <name type="scientific">Paenibacillus sp. BIHB 4019</name>
    <dbReference type="NCBI Taxonomy" id="1870819"/>
    <lineage>
        <taxon>Bacteria</taxon>
        <taxon>Bacillati</taxon>
        <taxon>Bacillota</taxon>
        <taxon>Bacilli</taxon>
        <taxon>Bacillales</taxon>
        <taxon>Paenibacillaceae</taxon>
        <taxon>Paenibacillus</taxon>
    </lineage>
</organism>
<keyword evidence="1" id="KW-0175">Coiled coil</keyword>
<accession>A0A1B2DGN1</accession>
<name>A0A1B2DGN1_9BACL</name>
<evidence type="ECO:0000256" key="1">
    <source>
        <dbReference type="SAM" id="Coils"/>
    </source>
</evidence>
<evidence type="ECO:0000313" key="2">
    <source>
        <dbReference type="EMBL" id="ANY66887.1"/>
    </source>
</evidence>
<evidence type="ECO:0008006" key="3">
    <source>
        <dbReference type="Google" id="ProtNLM"/>
    </source>
</evidence>
<dbReference type="RefSeq" id="WP_056036713.1">
    <property type="nucleotide sequence ID" value="NZ_CP016808.1"/>
</dbReference>
<sequence length="68" mass="7695">MGLLWRRWVAIRTESGSRADIIDRLEAHLKASGIKAKITLEGNLKRLHVLKKDVEAAQQQLDAFDSEP</sequence>
<protein>
    <recommendedName>
        <fullName evidence="3">DUF2007 domain-containing protein</fullName>
    </recommendedName>
</protein>
<gene>
    <name evidence="2" type="ORF">BBD42_10720</name>
</gene>
<feature type="coiled-coil region" evidence="1">
    <location>
        <begin position="40"/>
        <end position="67"/>
    </location>
</feature>
<dbReference type="AlphaFoldDB" id="A0A1B2DGN1"/>
<reference evidence="2" key="1">
    <citation type="submission" date="2016-08" db="EMBL/GenBank/DDBJ databases">
        <title>Complete Genome Seqeunce of Paenibacillus sp. BIHB 4019 from tea rhizoplane.</title>
        <authorList>
            <person name="Thakur R."/>
            <person name="Swarnkar M.K."/>
            <person name="Gulati A."/>
        </authorList>
    </citation>
    <scope>NUCLEOTIDE SEQUENCE [LARGE SCALE GENOMIC DNA]</scope>
    <source>
        <strain evidence="2">BIHB4019</strain>
    </source>
</reference>
<dbReference type="EMBL" id="CP016808">
    <property type="protein sequence ID" value="ANY66887.1"/>
    <property type="molecule type" value="Genomic_DNA"/>
</dbReference>
<proteinExistence type="predicted"/>